<keyword evidence="1" id="KW-1185">Reference proteome</keyword>
<dbReference type="AlphaFoldDB" id="A0A915LB08"/>
<protein>
    <submittedName>
        <fullName evidence="2">Uncharacterized protein</fullName>
    </submittedName>
</protein>
<evidence type="ECO:0000313" key="2">
    <source>
        <dbReference type="WBParaSite" id="nRc.2.0.1.t47548-RA"/>
    </source>
</evidence>
<dbReference type="WBParaSite" id="nRc.2.0.1.t47548-RA">
    <property type="protein sequence ID" value="nRc.2.0.1.t47548-RA"/>
    <property type="gene ID" value="nRc.2.0.1.g47548"/>
</dbReference>
<proteinExistence type="predicted"/>
<evidence type="ECO:0000313" key="1">
    <source>
        <dbReference type="Proteomes" id="UP000887565"/>
    </source>
</evidence>
<sequence>MIVKEKLQSLGKNFIKVNQASYYFESLRGHSQVGNFTGRQFKAYSITNGNKAREEGAKVSGSCKKNGIYEISSILFMIGYRS</sequence>
<dbReference type="Proteomes" id="UP000887565">
    <property type="component" value="Unplaced"/>
</dbReference>
<name>A0A915LB08_ROMCU</name>
<reference evidence="2" key="1">
    <citation type="submission" date="2022-11" db="UniProtKB">
        <authorList>
            <consortium name="WormBaseParasite"/>
        </authorList>
    </citation>
    <scope>IDENTIFICATION</scope>
</reference>
<accession>A0A915LB08</accession>
<organism evidence="1 2">
    <name type="scientific">Romanomermis culicivorax</name>
    <name type="common">Nematode worm</name>
    <dbReference type="NCBI Taxonomy" id="13658"/>
    <lineage>
        <taxon>Eukaryota</taxon>
        <taxon>Metazoa</taxon>
        <taxon>Ecdysozoa</taxon>
        <taxon>Nematoda</taxon>
        <taxon>Enoplea</taxon>
        <taxon>Dorylaimia</taxon>
        <taxon>Mermithida</taxon>
        <taxon>Mermithoidea</taxon>
        <taxon>Mermithidae</taxon>
        <taxon>Romanomermis</taxon>
    </lineage>
</organism>